<dbReference type="Proteomes" id="UP000625711">
    <property type="component" value="Unassembled WGS sequence"/>
</dbReference>
<evidence type="ECO:0000313" key="2">
    <source>
        <dbReference type="EMBL" id="KAF7277919.1"/>
    </source>
</evidence>
<name>A0A834MGU5_RHYFE</name>
<feature type="region of interest" description="Disordered" evidence="1">
    <location>
        <begin position="47"/>
        <end position="173"/>
    </location>
</feature>
<keyword evidence="3" id="KW-1185">Reference proteome</keyword>
<organism evidence="2 3">
    <name type="scientific">Rhynchophorus ferrugineus</name>
    <name type="common">Red palm weevil</name>
    <name type="synonym">Curculio ferrugineus</name>
    <dbReference type="NCBI Taxonomy" id="354439"/>
    <lineage>
        <taxon>Eukaryota</taxon>
        <taxon>Metazoa</taxon>
        <taxon>Ecdysozoa</taxon>
        <taxon>Arthropoda</taxon>
        <taxon>Hexapoda</taxon>
        <taxon>Insecta</taxon>
        <taxon>Pterygota</taxon>
        <taxon>Neoptera</taxon>
        <taxon>Endopterygota</taxon>
        <taxon>Coleoptera</taxon>
        <taxon>Polyphaga</taxon>
        <taxon>Cucujiformia</taxon>
        <taxon>Curculionidae</taxon>
        <taxon>Dryophthorinae</taxon>
        <taxon>Rhynchophorus</taxon>
    </lineage>
</organism>
<gene>
    <name evidence="2" type="ORF">GWI33_009036</name>
</gene>
<dbReference type="AlphaFoldDB" id="A0A834MGU5"/>
<accession>A0A834MGU5</accession>
<proteinExistence type="predicted"/>
<evidence type="ECO:0000256" key="1">
    <source>
        <dbReference type="SAM" id="MobiDB-lite"/>
    </source>
</evidence>
<feature type="compositionally biased region" description="Basic residues" evidence="1">
    <location>
        <begin position="125"/>
        <end position="144"/>
    </location>
</feature>
<comment type="caution">
    <text evidence="2">The sequence shown here is derived from an EMBL/GenBank/DDBJ whole genome shotgun (WGS) entry which is preliminary data.</text>
</comment>
<protein>
    <submittedName>
        <fullName evidence="2">Uncharacterized protein</fullName>
    </submittedName>
</protein>
<reference evidence="2" key="1">
    <citation type="submission" date="2020-08" db="EMBL/GenBank/DDBJ databases">
        <title>Genome sequencing and assembly of the red palm weevil Rhynchophorus ferrugineus.</title>
        <authorList>
            <person name="Dias G.B."/>
            <person name="Bergman C.M."/>
            <person name="Manee M."/>
        </authorList>
    </citation>
    <scope>NUCLEOTIDE SEQUENCE</scope>
    <source>
        <strain evidence="2">AA-2017</strain>
        <tissue evidence="2">Whole larva</tissue>
    </source>
</reference>
<evidence type="ECO:0000313" key="3">
    <source>
        <dbReference type="Proteomes" id="UP000625711"/>
    </source>
</evidence>
<sequence>MIDVLRSALLGRTKYYSGDISSFRSFTVLRIPNNKNRATGACARHTSRDVGVGTGQFSRPKFRANLEGYGSDPGVPIEEERRSRSGPSNGRAEKKARRRDEENDCRAAPNKMASSGIGIVETQRVHIHTHVRRDGRAHRHRKGAKKTELSSRTNWRTPQTRRKAKTPNSWSLR</sequence>
<dbReference type="EMBL" id="JAACXV010000411">
    <property type="protein sequence ID" value="KAF7277919.1"/>
    <property type="molecule type" value="Genomic_DNA"/>
</dbReference>